<protein>
    <submittedName>
        <fullName evidence="1">Uncharacterized protein</fullName>
    </submittedName>
</protein>
<dbReference type="Pfam" id="PF24585">
    <property type="entry name" value="YunG"/>
    <property type="match status" value="1"/>
</dbReference>
<sequence>MSLRSEPFDPDAALDRFQSAWSAETSTRYSPATPARGQCGVTALVVQLIHGGTIEQTVVGDEAHFYNRIDGERYDLTAGQFDDAPEYRDVPVTREAALTDTTTEQYATLLRRYRALLD</sequence>
<keyword evidence="2" id="KW-1185">Reference proteome</keyword>
<name>A0ABD6ASW4_9EURY</name>
<reference evidence="1 2" key="1">
    <citation type="journal article" date="2019" name="Int. J. Syst. Evol. Microbiol.">
        <title>The Global Catalogue of Microorganisms (GCM) 10K type strain sequencing project: providing services to taxonomists for standard genome sequencing and annotation.</title>
        <authorList>
            <consortium name="The Broad Institute Genomics Platform"/>
            <consortium name="The Broad Institute Genome Sequencing Center for Infectious Disease"/>
            <person name="Wu L."/>
            <person name="Ma J."/>
        </authorList>
    </citation>
    <scope>NUCLEOTIDE SEQUENCE [LARGE SCALE GENOMIC DNA]</scope>
    <source>
        <strain evidence="1 2">CGMCC 1.12563</strain>
    </source>
</reference>
<organism evidence="1 2">
    <name type="scientific">Halomarina rubra</name>
    <dbReference type="NCBI Taxonomy" id="2071873"/>
    <lineage>
        <taxon>Archaea</taxon>
        <taxon>Methanobacteriati</taxon>
        <taxon>Methanobacteriota</taxon>
        <taxon>Stenosarchaea group</taxon>
        <taxon>Halobacteria</taxon>
        <taxon>Halobacteriales</taxon>
        <taxon>Natronomonadaceae</taxon>
        <taxon>Halomarina</taxon>
    </lineage>
</organism>
<dbReference type="AlphaFoldDB" id="A0ABD6ASW4"/>
<evidence type="ECO:0000313" key="1">
    <source>
        <dbReference type="EMBL" id="MFD1512623.1"/>
    </source>
</evidence>
<dbReference type="InterPro" id="IPR056238">
    <property type="entry name" value="YunG-like"/>
</dbReference>
<accession>A0ABD6ASW4</accession>
<dbReference type="Proteomes" id="UP001597187">
    <property type="component" value="Unassembled WGS sequence"/>
</dbReference>
<proteinExistence type="predicted"/>
<dbReference type="EMBL" id="JBHUDC010000002">
    <property type="protein sequence ID" value="MFD1512623.1"/>
    <property type="molecule type" value="Genomic_DNA"/>
</dbReference>
<dbReference type="RefSeq" id="WP_250872593.1">
    <property type="nucleotide sequence ID" value="NZ_JALXFV010000002.1"/>
</dbReference>
<comment type="caution">
    <text evidence="1">The sequence shown here is derived from an EMBL/GenBank/DDBJ whole genome shotgun (WGS) entry which is preliminary data.</text>
</comment>
<evidence type="ECO:0000313" key="2">
    <source>
        <dbReference type="Proteomes" id="UP001597187"/>
    </source>
</evidence>
<gene>
    <name evidence="1" type="ORF">ACFSBT_04920</name>
</gene>